<sequence>MTLFLWAKIAETNVSEVWSTANATKNEVLIGECATLVTRNWEMFKTSRLFLVTTEVKGMMSLLRCPRMSQESATSKMKALLMWGNASSDDEVQIAGTIAFRDMVSLL</sequence>
<reference evidence="3" key="1">
    <citation type="submission" date="2017-02" db="UniProtKB">
        <authorList>
            <consortium name="WormBaseParasite"/>
        </authorList>
    </citation>
    <scope>IDENTIFICATION</scope>
</reference>
<dbReference type="AlphaFoldDB" id="A0A0R3SXB5"/>
<gene>
    <name evidence="1" type="ORF">HDID_LOCUS10376</name>
</gene>
<evidence type="ECO:0000313" key="1">
    <source>
        <dbReference type="EMBL" id="VDL63199.1"/>
    </source>
</evidence>
<dbReference type="Proteomes" id="UP000274504">
    <property type="component" value="Unassembled WGS sequence"/>
</dbReference>
<evidence type="ECO:0000313" key="2">
    <source>
        <dbReference type="Proteomes" id="UP000274504"/>
    </source>
</evidence>
<reference evidence="1 2" key="2">
    <citation type="submission" date="2018-11" db="EMBL/GenBank/DDBJ databases">
        <authorList>
            <consortium name="Pathogen Informatics"/>
        </authorList>
    </citation>
    <scope>NUCLEOTIDE SEQUENCE [LARGE SCALE GENOMIC DNA]</scope>
</reference>
<accession>A0A0R3SXB5</accession>
<protein>
    <submittedName>
        <fullName evidence="3">Reverse transcriptase</fullName>
    </submittedName>
</protein>
<proteinExistence type="predicted"/>
<dbReference type="OrthoDB" id="6247168at2759"/>
<dbReference type="WBParaSite" id="HDID_0001037801-mRNA-1">
    <property type="protein sequence ID" value="HDID_0001037801-mRNA-1"/>
    <property type="gene ID" value="HDID_0001037801"/>
</dbReference>
<name>A0A0R3SXB5_HYMDI</name>
<evidence type="ECO:0000313" key="3">
    <source>
        <dbReference type="WBParaSite" id="HDID_0001037801-mRNA-1"/>
    </source>
</evidence>
<organism evidence="3">
    <name type="scientific">Hymenolepis diminuta</name>
    <name type="common">Rat tapeworm</name>
    <dbReference type="NCBI Taxonomy" id="6216"/>
    <lineage>
        <taxon>Eukaryota</taxon>
        <taxon>Metazoa</taxon>
        <taxon>Spiralia</taxon>
        <taxon>Lophotrochozoa</taxon>
        <taxon>Platyhelminthes</taxon>
        <taxon>Cestoda</taxon>
        <taxon>Eucestoda</taxon>
        <taxon>Cyclophyllidea</taxon>
        <taxon>Hymenolepididae</taxon>
        <taxon>Hymenolepis</taxon>
    </lineage>
</organism>
<dbReference type="EMBL" id="UYSG01011651">
    <property type="protein sequence ID" value="VDL63199.1"/>
    <property type="molecule type" value="Genomic_DNA"/>
</dbReference>